<accession>A0A0D2WVV6</accession>
<sequence length="64" mass="7105">MTRGNQRDINRDRTVKANKEKSKSIPISQKGDNVGLTHSQRMERDAQALRDKAAKKAAAAEGQK</sequence>
<feature type="compositionally biased region" description="Polar residues" evidence="2">
    <location>
        <begin position="25"/>
        <end position="39"/>
    </location>
</feature>
<feature type="domain" description="Small EDRK-rich factor-like N-terminal" evidence="3">
    <location>
        <begin position="1"/>
        <end position="42"/>
    </location>
</feature>
<comment type="similarity">
    <text evidence="1">Belongs to the SERF family.</text>
</comment>
<feature type="compositionally biased region" description="Basic and acidic residues" evidence="2">
    <location>
        <begin position="1"/>
        <end position="23"/>
    </location>
</feature>
<dbReference type="RefSeq" id="XP_004343381.1">
    <property type="nucleotide sequence ID" value="XM_004343331.2"/>
</dbReference>
<feature type="region of interest" description="Disordered" evidence="2">
    <location>
        <begin position="1"/>
        <end position="64"/>
    </location>
</feature>
<dbReference type="EMBL" id="KE346373">
    <property type="protein sequence ID" value="KJE97020.1"/>
    <property type="molecule type" value="Genomic_DNA"/>
</dbReference>
<dbReference type="PANTHER" id="PTHR13596">
    <property type="entry name" value="SMALL EDRK-RICH FACTOR 1"/>
    <property type="match status" value="1"/>
</dbReference>
<dbReference type="InterPro" id="IPR007513">
    <property type="entry name" value="SERF-like_N"/>
</dbReference>
<reference evidence="5" key="1">
    <citation type="submission" date="2011-02" db="EMBL/GenBank/DDBJ databases">
        <title>The Genome Sequence of Capsaspora owczarzaki ATCC 30864.</title>
        <authorList>
            <person name="Russ C."/>
            <person name="Cuomo C."/>
            <person name="Burger G."/>
            <person name="Gray M.W."/>
            <person name="Holland P.W.H."/>
            <person name="King N."/>
            <person name="Lang F.B.F."/>
            <person name="Roger A.J."/>
            <person name="Ruiz-Trillo I."/>
            <person name="Young S.K."/>
            <person name="Zeng Q."/>
            <person name="Gargeya S."/>
            <person name="Alvarado L."/>
            <person name="Berlin A."/>
            <person name="Chapman S.B."/>
            <person name="Chen Z."/>
            <person name="Freedman E."/>
            <person name="Gellesch M."/>
            <person name="Goldberg J."/>
            <person name="Griggs A."/>
            <person name="Gujja S."/>
            <person name="Heilman E."/>
            <person name="Heiman D."/>
            <person name="Howarth C."/>
            <person name="Mehta T."/>
            <person name="Neiman D."/>
            <person name="Pearson M."/>
            <person name="Roberts A."/>
            <person name="Saif S."/>
            <person name="Shea T."/>
            <person name="Shenoy N."/>
            <person name="Sisk P."/>
            <person name="Stolte C."/>
            <person name="Sykes S."/>
            <person name="White J."/>
            <person name="Yandava C."/>
            <person name="Haas B."/>
            <person name="Nusbaum C."/>
            <person name="Birren B."/>
        </authorList>
    </citation>
    <scope>NUCLEOTIDE SEQUENCE</scope>
    <source>
        <strain evidence="5">ATCC 30864</strain>
    </source>
</reference>
<dbReference type="Proteomes" id="UP000008743">
    <property type="component" value="Unassembled WGS sequence"/>
</dbReference>
<evidence type="ECO:0000256" key="1">
    <source>
        <dbReference type="ARBA" id="ARBA00007309"/>
    </source>
</evidence>
<gene>
    <name evidence="4" type="ORF">CAOG_007507</name>
</gene>
<dbReference type="PhylomeDB" id="A0A0D2WVV6"/>
<dbReference type="InParanoid" id="A0A0D2WVV6"/>
<dbReference type="Pfam" id="PF04419">
    <property type="entry name" value="SERF-like_N"/>
    <property type="match status" value="1"/>
</dbReference>
<proteinExistence type="inferred from homology"/>
<evidence type="ECO:0000313" key="4">
    <source>
        <dbReference type="EMBL" id="KJE97020.1"/>
    </source>
</evidence>
<evidence type="ECO:0000259" key="3">
    <source>
        <dbReference type="Pfam" id="PF04419"/>
    </source>
</evidence>
<dbReference type="OrthoDB" id="18018at2759"/>
<feature type="compositionally biased region" description="Basic and acidic residues" evidence="2">
    <location>
        <begin position="40"/>
        <end position="54"/>
    </location>
</feature>
<protein>
    <recommendedName>
        <fullName evidence="3">Small EDRK-rich factor-like N-terminal domain-containing protein</fullName>
    </recommendedName>
</protein>
<dbReference type="PANTHER" id="PTHR13596:SF0">
    <property type="entry name" value="SI:CH211-39K3.2-RELATED"/>
    <property type="match status" value="1"/>
</dbReference>
<evidence type="ECO:0000313" key="5">
    <source>
        <dbReference type="Proteomes" id="UP000008743"/>
    </source>
</evidence>
<organism evidence="4 5">
    <name type="scientific">Capsaspora owczarzaki (strain ATCC 30864)</name>
    <dbReference type="NCBI Taxonomy" id="595528"/>
    <lineage>
        <taxon>Eukaryota</taxon>
        <taxon>Filasterea</taxon>
        <taxon>Capsaspora</taxon>
    </lineage>
</organism>
<name>A0A0D2WVV6_CAPO3</name>
<evidence type="ECO:0000256" key="2">
    <source>
        <dbReference type="SAM" id="MobiDB-lite"/>
    </source>
</evidence>
<dbReference type="InterPro" id="IPR040211">
    <property type="entry name" value="SERF1/2-like"/>
</dbReference>
<keyword evidence="5" id="KW-1185">Reference proteome</keyword>
<dbReference type="AlphaFoldDB" id="A0A0D2WVV6"/>